<dbReference type="PIRSF" id="PIRSF005355">
    <property type="entry name" value="UBIAD1"/>
    <property type="match status" value="1"/>
</dbReference>
<feature type="transmembrane region" description="Helical" evidence="8">
    <location>
        <begin position="306"/>
        <end position="327"/>
    </location>
</feature>
<dbReference type="EC" id="2.5.1.74" evidence="8 9"/>
<dbReference type="NCBIfam" id="TIGR00751">
    <property type="entry name" value="menA"/>
    <property type="match status" value="1"/>
</dbReference>
<keyword evidence="7 8" id="KW-0472">Membrane</keyword>
<dbReference type="GO" id="GO:0042371">
    <property type="term" value="P:vitamin K biosynthetic process"/>
    <property type="evidence" value="ECO:0007669"/>
    <property type="project" value="TreeGrafter"/>
</dbReference>
<dbReference type="GO" id="GO:0005886">
    <property type="term" value="C:plasma membrane"/>
    <property type="evidence" value="ECO:0007669"/>
    <property type="project" value="UniProtKB-SubCell"/>
</dbReference>
<name>A0A1R4IX63_9MICO</name>
<comment type="pathway">
    <text evidence="8">Quinol/quinone metabolism; menaquinone biosynthesis; menaquinol from 1,4-dihydroxy-2-naphthoate: step 1/2.</text>
</comment>
<feature type="transmembrane region" description="Helical" evidence="8">
    <location>
        <begin position="76"/>
        <end position="97"/>
    </location>
</feature>
<dbReference type="NCBIfam" id="NF004751">
    <property type="entry name" value="PRK06080.1-3"/>
    <property type="match status" value="1"/>
</dbReference>
<evidence type="ECO:0000313" key="12">
    <source>
        <dbReference type="Proteomes" id="UP000196778"/>
    </source>
</evidence>
<evidence type="ECO:0000256" key="9">
    <source>
        <dbReference type="NCBIfam" id="TIGR00751"/>
    </source>
</evidence>
<evidence type="ECO:0000256" key="10">
    <source>
        <dbReference type="SAM" id="MobiDB-lite"/>
    </source>
</evidence>
<comment type="similarity">
    <text evidence="8">Belongs to the MenA family. Type 1 subfamily.</text>
</comment>
<dbReference type="Gene3D" id="1.20.120.1780">
    <property type="entry name" value="UbiA prenyltransferase"/>
    <property type="match status" value="1"/>
</dbReference>
<organism evidence="11 12">
    <name type="scientific">Mycetocola reblochoni REB411</name>
    <dbReference type="NCBI Taxonomy" id="1255698"/>
    <lineage>
        <taxon>Bacteria</taxon>
        <taxon>Bacillati</taxon>
        <taxon>Actinomycetota</taxon>
        <taxon>Actinomycetes</taxon>
        <taxon>Micrococcales</taxon>
        <taxon>Microbacteriaceae</taxon>
        <taxon>Mycetocola</taxon>
    </lineage>
</organism>
<dbReference type="GO" id="GO:0009234">
    <property type="term" value="P:menaquinone biosynthetic process"/>
    <property type="evidence" value="ECO:0007669"/>
    <property type="project" value="UniProtKB-UniRule"/>
</dbReference>
<evidence type="ECO:0000256" key="6">
    <source>
        <dbReference type="ARBA" id="ARBA00022989"/>
    </source>
</evidence>
<feature type="transmembrane region" description="Helical" evidence="8">
    <location>
        <begin position="281"/>
        <end position="299"/>
    </location>
</feature>
<dbReference type="InterPro" id="IPR004657">
    <property type="entry name" value="MenA"/>
</dbReference>
<keyword evidence="5 8" id="KW-0812">Transmembrane</keyword>
<comment type="catalytic activity">
    <reaction evidence="8">
        <text>an all-trans-polyprenyl diphosphate + 1,4-dihydroxy-2-naphthoate + H(+) = a 2-demethylmenaquinol + CO2 + diphosphate</text>
        <dbReference type="Rhea" id="RHEA:26478"/>
        <dbReference type="Rhea" id="RHEA-COMP:9563"/>
        <dbReference type="Rhea" id="RHEA-COMP:9564"/>
        <dbReference type="ChEBI" id="CHEBI:11173"/>
        <dbReference type="ChEBI" id="CHEBI:15378"/>
        <dbReference type="ChEBI" id="CHEBI:16526"/>
        <dbReference type="ChEBI" id="CHEBI:33019"/>
        <dbReference type="ChEBI" id="CHEBI:55437"/>
        <dbReference type="ChEBI" id="CHEBI:58914"/>
        <dbReference type="EC" id="2.5.1.74"/>
    </reaction>
</comment>
<reference evidence="12" key="1">
    <citation type="submission" date="2017-02" db="EMBL/GenBank/DDBJ databases">
        <authorList>
            <person name="Dridi B."/>
        </authorList>
    </citation>
    <scope>NUCLEOTIDE SEQUENCE [LARGE SCALE GENOMIC DNA]</scope>
    <source>
        <strain evidence="12">EB411</strain>
    </source>
</reference>
<dbReference type="RefSeq" id="WP_276327859.1">
    <property type="nucleotide sequence ID" value="NZ_FUKR01000022.1"/>
</dbReference>
<dbReference type="Pfam" id="PF01040">
    <property type="entry name" value="UbiA"/>
    <property type="match status" value="1"/>
</dbReference>
<evidence type="ECO:0000313" key="11">
    <source>
        <dbReference type="EMBL" id="SJN24467.1"/>
    </source>
</evidence>
<dbReference type="InterPro" id="IPR000537">
    <property type="entry name" value="UbiA_prenyltransferase"/>
</dbReference>
<dbReference type="HAMAP" id="MF_01937">
    <property type="entry name" value="MenA_1"/>
    <property type="match status" value="1"/>
</dbReference>
<keyword evidence="3 8" id="KW-1003">Cell membrane</keyword>
<feature type="transmembrane region" description="Helical" evidence="8">
    <location>
        <begin position="117"/>
        <end position="146"/>
    </location>
</feature>
<comment type="function">
    <text evidence="8">Conversion of 1,4-dihydroxy-2-naphthoate (DHNA) to demethylmenaquinone (DMK).</text>
</comment>
<evidence type="ECO:0000256" key="7">
    <source>
        <dbReference type="ARBA" id="ARBA00023136"/>
    </source>
</evidence>
<keyword evidence="2 8" id="KW-0474">Menaquinone biosynthesis</keyword>
<dbReference type="UniPathway" id="UPA00079">
    <property type="reaction ID" value="UER00168"/>
</dbReference>
<evidence type="ECO:0000256" key="2">
    <source>
        <dbReference type="ARBA" id="ARBA00022428"/>
    </source>
</evidence>
<gene>
    <name evidence="8" type="primary">menA</name>
    <name evidence="11" type="ORF">FM119_04245</name>
</gene>
<keyword evidence="6 8" id="KW-1133">Transmembrane helix</keyword>
<evidence type="ECO:0000256" key="3">
    <source>
        <dbReference type="ARBA" id="ARBA00022475"/>
    </source>
</evidence>
<keyword evidence="12" id="KW-1185">Reference proteome</keyword>
<dbReference type="PANTHER" id="PTHR13929:SF0">
    <property type="entry name" value="UBIA PRENYLTRANSFERASE DOMAIN-CONTAINING PROTEIN 1"/>
    <property type="match status" value="1"/>
</dbReference>
<sequence>MAPRQQRLDPATTIAANRQRRGRSGNPAYRDTPPPRTAGWRDWVEGARIRTLPMALAPVLIGTAAAVRAGDPGEFHWVRALLCLVIAVALQIGVNYANDYSDGVRGTDDARVGPGRLVGGGLAPASAVLRVALGFFGLAAIAGVVLTVVTGIWWLPLVGVLAIVAAWFYTGGRRPYGYLGFGEVFVFLFFGLVATLGTMYAQVGLLSQEAWIGAIGGGLIACAALEINNIRDIEQDRAAGKRTLSVRIGRTASLVLFCLQLLVPFALAALLAIFYPLAWGALFGLLIAIPACLIAVTATTPKELILVLKLVGFVQIVFSVLLSAALVL</sequence>
<feature type="transmembrane region" description="Helical" evidence="8">
    <location>
        <begin position="152"/>
        <end position="169"/>
    </location>
</feature>
<feature type="transmembrane region" description="Helical" evidence="8">
    <location>
        <begin position="176"/>
        <end position="198"/>
    </location>
</feature>
<dbReference type="InterPro" id="IPR026046">
    <property type="entry name" value="UBIAD1"/>
</dbReference>
<proteinExistence type="inferred from homology"/>
<keyword evidence="4 8" id="KW-0808">Transferase</keyword>
<feature type="transmembrane region" description="Helical" evidence="8">
    <location>
        <begin position="51"/>
        <end position="70"/>
    </location>
</feature>
<accession>A0A1R4IX63</accession>
<evidence type="ECO:0000256" key="5">
    <source>
        <dbReference type="ARBA" id="ARBA00022692"/>
    </source>
</evidence>
<dbReference type="AlphaFoldDB" id="A0A1R4IX63"/>
<comment type="subcellular location">
    <subcellularLocation>
        <location evidence="8">Cell membrane</location>
        <topology evidence="8">Multi-pass membrane protein</topology>
    </subcellularLocation>
    <subcellularLocation>
        <location evidence="1">Membrane</location>
        <topology evidence="1">Multi-pass membrane protein</topology>
    </subcellularLocation>
</comment>
<feature type="region of interest" description="Disordered" evidence="10">
    <location>
        <begin position="1"/>
        <end position="37"/>
    </location>
</feature>
<dbReference type="Proteomes" id="UP000196778">
    <property type="component" value="Unassembled WGS sequence"/>
</dbReference>
<dbReference type="EMBL" id="FUKR01000022">
    <property type="protein sequence ID" value="SJN24467.1"/>
    <property type="molecule type" value="Genomic_DNA"/>
</dbReference>
<feature type="transmembrane region" description="Helical" evidence="8">
    <location>
        <begin position="210"/>
        <end position="230"/>
    </location>
</feature>
<evidence type="ECO:0000256" key="4">
    <source>
        <dbReference type="ARBA" id="ARBA00022679"/>
    </source>
</evidence>
<protein>
    <recommendedName>
        <fullName evidence="8 9">1,4-dihydroxy-2-naphthoate octaprenyltransferase</fullName>
        <shortName evidence="8">DHNA-octaprenyltransferase</shortName>
        <ecNumber evidence="8 9">2.5.1.74</ecNumber>
    </recommendedName>
</protein>
<dbReference type="GO" id="GO:0046428">
    <property type="term" value="F:1,4-dihydroxy-2-naphthoate polyprenyltransferase activity"/>
    <property type="evidence" value="ECO:0007669"/>
    <property type="project" value="UniProtKB-UniRule"/>
</dbReference>
<feature type="transmembrane region" description="Helical" evidence="8">
    <location>
        <begin position="251"/>
        <end position="275"/>
    </location>
</feature>
<evidence type="ECO:0000256" key="8">
    <source>
        <dbReference type="HAMAP-Rule" id="MF_01937"/>
    </source>
</evidence>
<dbReference type="CDD" id="cd13962">
    <property type="entry name" value="PT_UbiA_UBIAD1"/>
    <property type="match status" value="1"/>
</dbReference>
<dbReference type="PANTHER" id="PTHR13929">
    <property type="entry name" value="1,4-DIHYDROXY-2-NAPHTHOATE OCTAPRENYLTRANSFERASE"/>
    <property type="match status" value="1"/>
</dbReference>
<evidence type="ECO:0000256" key="1">
    <source>
        <dbReference type="ARBA" id="ARBA00004141"/>
    </source>
</evidence>